<name>A0A9P7KE57_9AGAR</name>
<sequence length="362" mass="40167">MSSTLEGRDGVIEEELTNHQQGLVDTCFEEGHFEAAIALMGQLRSSSAKPPVSHIRQLVYIALQPEVPPAVNEMVYTDVPSPSKSALKKRIPSGHAVMAARRLLSSYAVTNLPQTLARALPSYDDPRIDQPPPRSDGSLESVIGPQSMCIPNAKSCWNILAEGFTQKGQNFSLPSRKGKKRTKNHADSDDEPMSETNDIVGPDAWPILDWLLLLFEQDEILTAARGTVRFSNLLLQQIPCPRGGNGPRWDTEFLLRIVFRCLEQQEQRRQEMGSRLITLLINLSSTGFLDPAMFVSSVYSSLTAAEIETLPALFSALPPSQPAHEFKVLLCQKLLADTRHSQRRDARPQPQRPFSQFLGTVS</sequence>
<reference evidence="2" key="2">
    <citation type="submission" date="2021-10" db="EMBL/GenBank/DDBJ databases">
        <title>Phylogenomics reveals ancestral predisposition of the termite-cultivated fungus Termitomyces towards a domesticated lifestyle.</title>
        <authorList>
            <person name="Auxier B."/>
            <person name="Grum-Grzhimaylo A."/>
            <person name="Cardenas M.E."/>
            <person name="Lodge J.D."/>
            <person name="Laessoe T."/>
            <person name="Pedersen O."/>
            <person name="Smith M.E."/>
            <person name="Kuyper T.W."/>
            <person name="Franco-Molano E.A."/>
            <person name="Baroni T.J."/>
            <person name="Aanen D.K."/>
        </authorList>
    </citation>
    <scope>NUCLEOTIDE SEQUENCE</scope>
    <source>
        <strain evidence="2">AP01</strain>
        <tissue evidence="2">Mycelium</tissue>
    </source>
</reference>
<evidence type="ECO:0000256" key="1">
    <source>
        <dbReference type="SAM" id="MobiDB-lite"/>
    </source>
</evidence>
<dbReference type="OrthoDB" id="2337158at2759"/>
<evidence type="ECO:0000313" key="2">
    <source>
        <dbReference type="EMBL" id="KAG5647233.1"/>
    </source>
</evidence>
<dbReference type="Proteomes" id="UP000775547">
    <property type="component" value="Unassembled WGS sequence"/>
</dbReference>
<evidence type="ECO:0000313" key="3">
    <source>
        <dbReference type="Proteomes" id="UP000775547"/>
    </source>
</evidence>
<proteinExistence type="predicted"/>
<organism evidence="2 3">
    <name type="scientific">Asterophora parasitica</name>
    <dbReference type="NCBI Taxonomy" id="117018"/>
    <lineage>
        <taxon>Eukaryota</taxon>
        <taxon>Fungi</taxon>
        <taxon>Dikarya</taxon>
        <taxon>Basidiomycota</taxon>
        <taxon>Agaricomycotina</taxon>
        <taxon>Agaricomycetes</taxon>
        <taxon>Agaricomycetidae</taxon>
        <taxon>Agaricales</taxon>
        <taxon>Tricholomatineae</taxon>
        <taxon>Lyophyllaceae</taxon>
        <taxon>Asterophora</taxon>
    </lineage>
</organism>
<accession>A0A9P7KE57</accession>
<dbReference type="AlphaFoldDB" id="A0A9P7KE57"/>
<reference evidence="2" key="1">
    <citation type="submission" date="2020-07" db="EMBL/GenBank/DDBJ databases">
        <authorList>
            <person name="Nieuwenhuis M."/>
            <person name="Van De Peppel L.J.J."/>
        </authorList>
    </citation>
    <scope>NUCLEOTIDE SEQUENCE</scope>
    <source>
        <strain evidence="2">AP01</strain>
        <tissue evidence="2">Mycelium</tissue>
    </source>
</reference>
<dbReference type="EMBL" id="JABCKV010000011">
    <property type="protein sequence ID" value="KAG5647233.1"/>
    <property type="molecule type" value="Genomic_DNA"/>
</dbReference>
<feature type="region of interest" description="Disordered" evidence="1">
    <location>
        <begin position="120"/>
        <end position="143"/>
    </location>
</feature>
<feature type="region of interest" description="Disordered" evidence="1">
    <location>
        <begin position="170"/>
        <end position="198"/>
    </location>
</feature>
<comment type="caution">
    <text evidence="2">The sequence shown here is derived from an EMBL/GenBank/DDBJ whole genome shotgun (WGS) entry which is preliminary data.</text>
</comment>
<gene>
    <name evidence="2" type="ORF">DXG03_000768</name>
</gene>
<keyword evidence="3" id="KW-1185">Reference proteome</keyword>
<feature type="region of interest" description="Disordered" evidence="1">
    <location>
        <begin position="340"/>
        <end position="362"/>
    </location>
</feature>
<protein>
    <submittedName>
        <fullName evidence="2">Uncharacterized protein</fullName>
    </submittedName>
</protein>